<dbReference type="CDD" id="cd13897">
    <property type="entry name" value="CuRO_3_LCC_plant"/>
    <property type="match status" value="1"/>
</dbReference>
<dbReference type="InterPro" id="IPR034288">
    <property type="entry name" value="CuRO_1_LCC"/>
</dbReference>
<evidence type="ECO:0000256" key="8">
    <source>
        <dbReference type="ARBA" id="ARBA00022737"/>
    </source>
</evidence>
<keyword evidence="7 12" id="KW-0479">Metal-binding</keyword>
<comment type="similarity">
    <text evidence="3 12">Belongs to the multicopper oxidase family.</text>
</comment>
<dbReference type="InterPro" id="IPR017761">
    <property type="entry name" value="Laccase"/>
</dbReference>
<dbReference type="InterPro" id="IPR034289">
    <property type="entry name" value="CuRO_3_LCC"/>
</dbReference>
<evidence type="ECO:0000256" key="1">
    <source>
        <dbReference type="ARBA" id="ARBA00000349"/>
    </source>
</evidence>
<feature type="domain" description="Plastocyanin-like" evidence="14">
    <location>
        <begin position="472"/>
        <end position="581"/>
    </location>
</feature>
<evidence type="ECO:0000256" key="2">
    <source>
        <dbReference type="ARBA" id="ARBA00004271"/>
    </source>
</evidence>
<dbReference type="InterPro" id="IPR045087">
    <property type="entry name" value="Cu-oxidase_fam"/>
</dbReference>
<feature type="domain" description="Plastocyanin-like" evidence="15">
    <location>
        <begin position="33"/>
        <end position="147"/>
    </location>
</feature>
<dbReference type="InterPro" id="IPR033138">
    <property type="entry name" value="Cu_oxidase_CS"/>
</dbReference>
<dbReference type="Proteomes" id="UP001497512">
    <property type="component" value="Chromosome 11"/>
</dbReference>
<dbReference type="PROSITE" id="PS00079">
    <property type="entry name" value="MULTICOPPER_OXIDASE1"/>
    <property type="match status" value="1"/>
</dbReference>
<evidence type="ECO:0000256" key="12">
    <source>
        <dbReference type="RuleBase" id="RU361119"/>
    </source>
</evidence>
<dbReference type="Pfam" id="PF07732">
    <property type="entry name" value="Cu-oxidase_3"/>
    <property type="match status" value="1"/>
</dbReference>
<evidence type="ECO:0000256" key="7">
    <source>
        <dbReference type="ARBA" id="ARBA00022723"/>
    </source>
</evidence>
<dbReference type="InterPro" id="IPR008972">
    <property type="entry name" value="Cupredoxin"/>
</dbReference>
<proteinExistence type="inferred from homology"/>
<dbReference type="NCBIfam" id="TIGR03389">
    <property type="entry name" value="laccase"/>
    <property type="match status" value="1"/>
</dbReference>
<protein>
    <recommendedName>
        <fullName evidence="4 12">Laccase</fullName>
        <ecNumber evidence="4 12">1.10.3.2</ecNumber>
    </recommendedName>
    <alternativeName>
        <fullName evidence="12">Benzenediol:oxygen oxidoreductase</fullName>
    </alternativeName>
    <alternativeName>
        <fullName evidence="12">Diphenol oxidase</fullName>
    </alternativeName>
    <alternativeName>
        <fullName evidence="12">Urishiol oxidase</fullName>
    </alternativeName>
</protein>
<keyword evidence="12" id="KW-0732">Signal</keyword>
<keyword evidence="6 12" id="KW-0964">Secreted</keyword>
<dbReference type="PROSITE" id="PS00080">
    <property type="entry name" value="MULTICOPPER_OXIDASE2"/>
    <property type="match status" value="1"/>
</dbReference>
<dbReference type="InterPro" id="IPR034285">
    <property type="entry name" value="CuRO_2_LCC"/>
</dbReference>
<keyword evidence="5 12" id="KW-0052">Apoplast</keyword>
<feature type="domain" description="Plastocyanin-like" evidence="13">
    <location>
        <begin position="159"/>
        <end position="311"/>
    </location>
</feature>
<dbReference type="InterPro" id="IPR011707">
    <property type="entry name" value="Cu-oxidase-like_N"/>
</dbReference>
<evidence type="ECO:0000313" key="16">
    <source>
        <dbReference type="EMBL" id="CAK9197425.1"/>
    </source>
</evidence>
<dbReference type="CDD" id="cd13875">
    <property type="entry name" value="CuRO_2_LCC_plant"/>
    <property type="match status" value="1"/>
</dbReference>
<keyword evidence="10 12" id="KW-0186">Copper</keyword>
<dbReference type="InterPro" id="IPR001117">
    <property type="entry name" value="Cu-oxidase_2nd"/>
</dbReference>
<keyword evidence="9 12" id="KW-0560">Oxidoreductase</keyword>
<accession>A0ABP0TIF2</accession>
<reference evidence="16" key="1">
    <citation type="submission" date="2024-02" db="EMBL/GenBank/DDBJ databases">
        <authorList>
            <consortium name="ELIXIR-Norway"/>
            <consortium name="Elixir Norway"/>
        </authorList>
    </citation>
    <scope>NUCLEOTIDE SEQUENCE</scope>
</reference>
<comment type="catalytic activity">
    <reaction evidence="1 12">
        <text>4 hydroquinone + O2 = 4 benzosemiquinone + 2 H2O</text>
        <dbReference type="Rhea" id="RHEA:11276"/>
        <dbReference type="ChEBI" id="CHEBI:15377"/>
        <dbReference type="ChEBI" id="CHEBI:15379"/>
        <dbReference type="ChEBI" id="CHEBI:17594"/>
        <dbReference type="ChEBI" id="CHEBI:17977"/>
        <dbReference type="EC" id="1.10.3.2"/>
    </reaction>
</comment>
<feature type="chain" id="PRO_5044988554" description="Laccase" evidence="12">
    <location>
        <begin position="26"/>
        <end position="599"/>
    </location>
</feature>
<feature type="signal peptide" evidence="12">
    <location>
        <begin position="1"/>
        <end position="25"/>
    </location>
</feature>
<evidence type="ECO:0000256" key="5">
    <source>
        <dbReference type="ARBA" id="ARBA00022523"/>
    </source>
</evidence>
<keyword evidence="11 12" id="KW-0439">Lignin degradation</keyword>
<keyword evidence="17" id="KW-1185">Reference proteome</keyword>
<evidence type="ECO:0000256" key="6">
    <source>
        <dbReference type="ARBA" id="ARBA00022525"/>
    </source>
</evidence>
<name>A0ABP0TIF2_9BRYO</name>
<keyword evidence="8 12" id="KW-0677">Repeat</keyword>
<dbReference type="CDD" id="cd13849">
    <property type="entry name" value="CuRO_1_LCC_plant"/>
    <property type="match status" value="1"/>
</dbReference>
<evidence type="ECO:0000259" key="13">
    <source>
        <dbReference type="Pfam" id="PF00394"/>
    </source>
</evidence>
<dbReference type="SUPFAM" id="SSF49503">
    <property type="entry name" value="Cupredoxins"/>
    <property type="match status" value="3"/>
</dbReference>
<gene>
    <name evidence="16" type="ORF">CSSPTR1EN2_LOCUS3968</name>
</gene>
<dbReference type="EC" id="1.10.3.2" evidence="4 12"/>
<sequence>MGCKELGKWLMLPLCILHLIWSKLAVHHRGWMVNYTNVTRLNHTKSMMLVNGQFPGPSIHAHEGDTIVVHVTSFVKPNITIHWHGVRQLRTGWYDGVPYVTQCPLQQNASFTYRFQLLNQTGVLWYHAHTSWHRASIHGAIIVQPRKNVFYPFTTPSQEFTIILGEWWNTDVEQVIADALARGGGYNTSDALTINGQPGFLYNSSAADAYRINITSGGMYLLRLVNSCMNFALYVGVANHTLTVVQLDSAYAVPFDVDFVLIAPGQTLDVLLHANHSHGRYYLASSVFSIPNTTVVPFPNVSATALVEYVGAGAASELHHNNNDDSTVTNNNMMLPMFPAHNDSAYRQAFDAKQFSLNTSDQTFYIPQTVDIHLLFTVGYGLASNTSCYPLAQCEGYQGYRILGSVNNITYKAPTPNKSNKPFLQYGYEYDRGRLTSSTSKSSFNLTFPDHPEHIFNYTGSQLPLSLWFPQNGTRLSPIPFNSSVELVLQDTSILQFEIHPFHLHGNSFYIVGSGSGNYDPATSPATFNLVNPPLRNTYGVPYGGWVAIRFRADNPGAWLLHCHIEIHQSWGMETVFFVHEGHGSDQRLPPPPAHYPLC</sequence>
<dbReference type="EMBL" id="OZ019903">
    <property type="protein sequence ID" value="CAK9197425.1"/>
    <property type="molecule type" value="Genomic_DNA"/>
</dbReference>
<evidence type="ECO:0000256" key="3">
    <source>
        <dbReference type="ARBA" id="ARBA00010609"/>
    </source>
</evidence>
<comment type="subcellular location">
    <subcellularLocation>
        <location evidence="2 12">Secreted</location>
        <location evidence="2 12">Extracellular space</location>
        <location evidence="2 12">Apoplast</location>
    </subcellularLocation>
</comment>
<evidence type="ECO:0000256" key="4">
    <source>
        <dbReference type="ARBA" id="ARBA00012297"/>
    </source>
</evidence>
<organism evidence="16 17">
    <name type="scientific">Sphagnum troendelagicum</name>
    <dbReference type="NCBI Taxonomy" id="128251"/>
    <lineage>
        <taxon>Eukaryota</taxon>
        <taxon>Viridiplantae</taxon>
        <taxon>Streptophyta</taxon>
        <taxon>Embryophyta</taxon>
        <taxon>Bryophyta</taxon>
        <taxon>Sphagnophytina</taxon>
        <taxon>Sphagnopsida</taxon>
        <taxon>Sphagnales</taxon>
        <taxon>Sphagnaceae</taxon>
        <taxon>Sphagnum</taxon>
    </lineage>
</organism>
<evidence type="ECO:0000256" key="9">
    <source>
        <dbReference type="ARBA" id="ARBA00023002"/>
    </source>
</evidence>
<comment type="function">
    <text evidence="12">Lignin degradation and detoxification of lignin-derived products.</text>
</comment>
<evidence type="ECO:0000313" key="17">
    <source>
        <dbReference type="Proteomes" id="UP001497512"/>
    </source>
</evidence>
<dbReference type="InterPro" id="IPR002355">
    <property type="entry name" value="Cu_oxidase_Cu_BS"/>
</dbReference>
<comment type="cofactor">
    <cofactor evidence="12">
        <name>Cu cation</name>
        <dbReference type="ChEBI" id="CHEBI:23378"/>
    </cofactor>
    <text evidence="12">Binds 4 Cu cations per monomer.</text>
</comment>
<evidence type="ECO:0000256" key="10">
    <source>
        <dbReference type="ARBA" id="ARBA00023008"/>
    </source>
</evidence>
<dbReference type="PANTHER" id="PTHR11709">
    <property type="entry name" value="MULTI-COPPER OXIDASE"/>
    <property type="match status" value="1"/>
</dbReference>
<evidence type="ECO:0000259" key="14">
    <source>
        <dbReference type="Pfam" id="PF07731"/>
    </source>
</evidence>
<evidence type="ECO:0000259" key="15">
    <source>
        <dbReference type="Pfam" id="PF07732"/>
    </source>
</evidence>
<dbReference type="InterPro" id="IPR011706">
    <property type="entry name" value="Cu-oxidase_C"/>
</dbReference>
<dbReference type="PANTHER" id="PTHR11709:SF522">
    <property type="entry name" value="LACCASE-4"/>
    <property type="match status" value="1"/>
</dbReference>
<dbReference type="Gene3D" id="2.60.40.420">
    <property type="entry name" value="Cupredoxins - blue copper proteins"/>
    <property type="match status" value="3"/>
</dbReference>
<dbReference type="Pfam" id="PF07731">
    <property type="entry name" value="Cu-oxidase_2"/>
    <property type="match status" value="1"/>
</dbReference>
<dbReference type="Pfam" id="PF00394">
    <property type="entry name" value="Cu-oxidase"/>
    <property type="match status" value="1"/>
</dbReference>
<evidence type="ECO:0000256" key="11">
    <source>
        <dbReference type="ARBA" id="ARBA00023185"/>
    </source>
</evidence>